<organism evidence="1 4">
    <name type="scientific">Bacteroides ovatus</name>
    <dbReference type="NCBI Taxonomy" id="28116"/>
    <lineage>
        <taxon>Bacteria</taxon>
        <taxon>Pseudomonadati</taxon>
        <taxon>Bacteroidota</taxon>
        <taxon>Bacteroidia</taxon>
        <taxon>Bacteroidales</taxon>
        <taxon>Bacteroidaceae</taxon>
        <taxon>Bacteroides</taxon>
    </lineage>
</organism>
<name>A0A1G6GAY2_BACOV</name>
<evidence type="ECO:0000313" key="2">
    <source>
        <dbReference type="EMBL" id="SDI58053.1"/>
    </source>
</evidence>
<evidence type="ECO:0000313" key="1">
    <source>
        <dbReference type="EMBL" id="SDB79059.1"/>
    </source>
</evidence>
<accession>A0A1G6GAY2</accession>
<dbReference type="Proteomes" id="UP000183670">
    <property type="component" value="Unassembled WGS sequence"/>
</dbReference>
<dbReference type="EMBL" id="FNDO01000056">
    <property type="protein sequence ID" value="SDI58053.1"/>
    <property type="molecule type" value="Genomic_DNA"/>
</dbReference>
<dbReference type="SUPFAM" id="SSF52058">
    <property type="entry name" value="L domain-like"/>
    <property type="match status" value="1"/>
</dbReference>
<gene>
    <name evidence="1" type="ORF">SAMN05192581_105928</name>
    <name evidence="2" type="ORF">SAMN05192582_10562</name>
</gene>
<sequence length="365" mass="40531">MYSLFFLYLSEQIYKIMKIKLLLISFLLAANALGAAAQVSKTYYVSKPGTLISMMTEEEANSVTHLTLTGKLNAEDFRHLRDEFDNLKVLDISNAEIKMYSGKAGTYPNGKFYIYMPNFIPAYAFSNVVGGVTKGKATLEKVILSEKTKNIEDAAFKGCENLKICQIRKKTAPNLLPEALADSVTAIFVPLGSSDAYRYKDRWQNFAFIEGEPVETTLQVGAMGKLEEEILKAGLQPRDINFLTVEGKLDNADFKLIRDYMPNLVSVDISKTNATAIPDFTFSQKKYLLNMKLPHNLKSIGQRVFSNCGRLCGTLELPASVTAIEFGAFMGCDNLRYVLATGDKITTLGDNLFGEGVPSKLVYKK</sequence>
<dbReference type="EMBL" id="FMYE01000059">
    <property type="protein sequence ID" value="SDB79059.1"/>
    <property type="molecule type" value="Genomic_DNA"/>
</dbReference>
<protein>
    <submittedName>
        <fullName evidence="1">Leucine rich repeat-containing protein</fullName>
    </submittedName>
</protein>
<dbReference type="InterPro" id="IPR026906">
    <property type="entry name" value="LRR_5"/>
</dbReference>
<dbReference type="InterPro" id="IPR032675">
    <property type="entry name" value="LRR_dom_sf"/>
</dbReference>
<dbReference type="Pfam" id="PF13306">
    <property type="entry name" value="LRR_5"/>
    <property type="match status" value="2"/>
</dbReference>
<evidence type="ECO:0000313" key="3">
    <source>
        <dbReference type="Proteomes" id="UP000181870"/>
    </source>
</evidence>
<proteinExistence type="predicted"/>
<dbReference type="Gene3D" id="3.80.10.10">
    <property type="entry name" value="Ribonuclease Inhibitor"/>
    <property type="match status" value="2"/>
</dbReference>
<reference evidence="3 4" key="1">
    <citation type="submission" date="2016-10" db="EMBL/GenBank/DDBJ databases">
        <authorList>
            <person name="de Groot N.N."/>
        </authorList>
    </citation>
    <scope>NUCLEOTIDE SEQUENCE [LARGE SCALE GENOMIC DNA]</scope>
    <source>
        <strain evidence="1 4">NLAE-zl-C500</strain>
        <strain evidence="2 3">NLAE-zl-C57</strain>
    </source>
</reference>
<dbReference type="Proteomes" id="UP000181870">
    <property type="component" value="Unassembled WGS sequence"/>
</dbReference>
<dbReference type="AlphaFoldDB" id="A0A1G6GAY2"/>
<evidence type="ECO:0000313" key="4">
    <source>
        <dbReference type="Proteomes" id="UP000183670"/>
    </source>
</evidence>